<dbReference type="Gene3D" id="1.10.10.410">
    <property type="match status" value="1"/>
</dbReference>
<sequence>MLKNDVFEQLKQAMRNKDTLTKGVLTLLKSQLDLAEKEKGDALTEVEESQIVNREIKQTQQALDGAKQANREDLIAQEEAKLVLLQSFLPEQLSVEDVKQLLVEAGVTSGMPMGEAMKIAKPLLAGKTDGKTMSAVVKEVIQA</sequence>
<name>A0A917FWU4_9BACI</name>
<protein>
    <recommendedName>
        <fullName evidence="3">GatB/YqeY domain-containing protein</fullName>
    </recommendedName>
</protein>
<comment type="caution">
    <text evidence="1">The sequence shown here is derived from an EMBL/GenBank/DDBJ whole genome shotgun (WGS) entry which is preliminary data.</text>
</comment>
<dbReference type="InterPro" id="IPR023168">
    <property type="entry name" value="GatB_Yqey_C_2"/>
</dbReference>
<dbReference type="InterPro" id="IPR019004">
    <property type="entry name" value="YqeY/Aim41"/>
</dbReference>
<keyword evidence="2" id="KW-1185">Reference proteome</keyword>
<dbReference type="RefSeq" id="WP_188613065.1">
    <property type="nucleotide sequence ID" value="NZ_BMJT01000001.1"/>
</dbReference>
<dbReference type="PANTHER" id="PTHR28055">
    <property type="entry name" value="ALTERED INHERITANCE OF MITOCHONDRIA PROTEIN 41, MITOCHONDRIAL"/>
    <property type="match status" value="1"/>
</dbReference>
<evidence type="ECO:0008006" key="3">
    <source>
        <dbReference type="Google" id="ProtNLM"/>
    </source>
</evidence>
<dbReference type="Gene3D" id="1.10.1510.10">
    <property type="entry name" value="Uncharacterised protein YqeY/AIM41 PF09424, N-terminal domain"/>
    <property type="match status" value="1"/>
</dbReference>
<reference evidence="1" key="1">
    <citation type="journal article" date="2014" name="Int. J. Syst. Evol. Microbiol.">
        <title>Complete genome sequence of Corynebacterium casei LMG S-19264T (=DSM 44701T), isolated from a smear-ripened cheese.</title>
        <authorList>
            <consortium name="US DOE Joint Genome Institute (JGI-PGF)"/>
            <person name="Walter F."/>
            <person name="Albersmeier A."/>
            <person name="Kalinowski J."/>
            <person name="Ruckert C."/>
        </authorList>
    </citation>
    <scope>NUCLEOTIDE SEQUENCE</scope>
    <source>
        <strain evidence="1">CGMCC 1.15760</strain>
    </source>
</reference>
<dbReference type="GO" id="GO:0016884">
    <property type="term" value="F:carbon-nitrogen ligase activity, with glutamine as amido-N-donor"/>
    <property type="evidence" value="ECO:0007669"/>
    <property type="project" value="InterPro"/>
</dbReference>
<dbReference type="PANTHER" id="PTHR28055:SF1">
    <property type="entry name" value="ALTERED INHERITANCE OF MITOCHONDRIA PROTEIN 41, MITOCHONDRIAL"/>
    <property type="match status" value="1"/>
</dbReference>
<dbReference type="Pfam" id="PF09424">
    <property type="entry name" value="YqeY"/>
    <property type="match status" value="1"/>
</dbReference>
<dbReference type="SUPFAM" id="SSF89095">
    <property type="entry name" value="GatB/YqeY motif"/>
    <property type="match status" value="1"/>
</dbReference>
<organism evidence="1 2">
    <name type="scientific">Lysinibacillus alkalisoli</name>
    <dbReference type="NCBI Taxonomy" id="1911548"/>
    <lineage>
        <taxon>Bacteria</taxon>
        <taxon>Bacillati</taxon>
        <taxon>Bacillota</taxon>
        <taxon>Bacilli</taxon>
        <taxon>Bacillales</taxon>
        <taxon>Bacillaceae</taxon>
        <taxon>Lysinibacillus</taxon>
    </lineage>
</organism>
<dbReference type="InterPro" id="IPR003789">
    <property type="entry name" value="Asn/Gln_tRNA_amidoTrase-B-like"/>
</dbReference>
<evidence type="ECO:0000313" key="2">
    <source>
        <dbReference type="Proteomes" id="UP000616608"/>
    </source>
</evidence>
<accession>A0A917FWU4</accession>
<evidence type="ECO:0000313" key="1">
    <source>
        <dbReference type="EMBL" id="GGG10586.1"/>
    </source>
</evidence>
<dbReference type="Proteomes" id="UP000616608">
    <property type="component" value="Unassembled WGS sequence"/>
</dbReference>
<dbReference type="AlphaFoldDB" id="A0A917FWU4"/>
<gene>
    <name evidence="1" type="ORF">GCM10007425_01130</name>
</gene>
<reference evidence="1" key="2">
    <citation type="submission" date="2020-09" db="EMBL/GenBank/DDBJ databases">
        <authorList>
            <person name="Sun Q."/>
            <person name="Zhou Y."/>
        </authorList>
    </citation>
    <scope>NUCLEOTIDE SEQUENCE</scope>
    <source>
        <strain evidence="1">CGMCC 1.15760</strain>
    </source>
</reference>
<dbReference type="InterPro" id="IPR042184">
    <property type="entry name" value="YqeY/Aim41_N"/>
</dbReference>
<dbReference type="EMBL" id="BMJT01000001">
    <property type="protein sequence ID" value="GGG10586.1"/>
    <property type="molecule type" value="Genomic_DNA"/>
</dbReference>
<proteinExistence type="predicted"/>